<dbReference type="Pfam" id="PF01336">
    <property type="entry name" value="tRNA_anti-codon"/>
    <property type="match status" value="1"/>
</dbReference>
<evidence type="ECO:0000313" key="14">
    <source>
        <dbReference type="Proteomes" id="UP000298566"/>
    </source>
</evidence>
<keyword evidence="6 10" id="KW-0067">ATP-binding</keyword>
<dbReference type="Pfam" id="PF00152">
    <property type="entry name" value="tRNA-synt_2"/>
    <property type="match status" value="1"/>
</dbReference>
<keyword evidence="4 10" id="KW-0479">Metal-binding</keyword>
<sequence length="497" mass="58131">MSKFNNEEQQRRKKLHYIKNNGFNFPNDFKPSNRSLDVKNKYKSHSNSQLNAIKIFVSVAGRILKKRIMGKSSFFILRDCQGEIQLYTAEQNFTDNFYLEIVKKLDLGDIIGARGSLFRTKTGELSIFCTELKLLTKSLRPLPNKFHGLYNKEIRYRQRYLDLISNKHLHSIFKTRSNIFISIREFMLENDFIEVETPMIQNIPGGATARPFITYHNSLDLNLYLRISPELYLKRLIIGGFDRIFEINRNFRNEGISTRHSPEFTMMEVYMAYSDYKDMMIFTENLLRRIVQVIMGDLKFNYGHHELNFEKSFCKLTMKQAILNFNSNIILSDLDNLEKVKKIVNYLGIKVEQHWGIGRLISEIFDKTVEQKLIQPTFITDYPIEISPLSKRNNSDINIADRFELFISGYELANGFSELNDPEDQKDRFLNQMKKQDLKLGYDSTFYDEDYITALEYGLPPTSGLGIGIDRLIMILTNQKSIRDVIFFPILKPIGSL</sequence>
<comment type="subunit">
    <text evidence="10">Homodimer.</text>
</comment>
<proteinExistence type="inferred from homology"/>
<comment type="subcellular location">
    <subcellularLocation>
        <location evidence="10">Cytoplasm</location>
    </subcellularLocation>
</comment>
<dbReference type="Gene3D" id="2.40.50.140">
    <property type="entry name" value="Nucleic acid-binding proteins"/>
    <property type="match status" value="1"/>
</dbReference>
<dbReference type="SUPFAM" id="SSF55681">
    <property type="entry name" value="Class II aaRS and biotin synthetases"/>
    <property type="match status" value="1"/>
</dbReference>
<evidence type="ECO:0000256" key="4">
    <source>
        <dbReference type="ARBA" id="ARBA00022723"/>
    </source>
</evidence>
<dbReference type="InterPro" id="IPR045864">
    <property type="entry name" value="aa-tRNA-synth_II/BPL/LPL"/>
</dbReference>
<dbReference type="InterPro" id="IPR012340">
    <property type="entry name" value="NA-bd_OB-fold"/>
</dbReference>
<evidence type="ECO:0000256" key="10">
    <source>
        <dbReference type="HAMAP-Rule" id="MF_00252"/>
    </source>
</evidence>
<feature type="binding site" evidence="10">
    <location>
        <position position="411"/>
    </location>
    <ligand>
        <name>Mg(2+)</name>
        <dbReference type="ChEBI" id="CHEBI:18420"/>
        <label>1</label>
    </ligand>
</feature>
<dbReference type="GO" id="GO:0005829">
    <property type="term" value="C:cytosol"/>
    <property type="evidence" value="ECO:0007669"/>
    <property type="project" value="TreeGrafter"/>
</dbReference>
<protein>
    <recommendedName>
        <fullName evidence="10">Lysine--tRNA ligase</fullName>
        <ecNumber evidence="10">6.1.1.6</ecNumber>
    </recommendedName>
    <alternativeName>
        <fullName evidence="10">Lysyl-tRNA synthetase</fullName>
        <shortName evidence="10">LysRS</shortName>
    </alternativeName>
</protein>
<dbReference type="InterPro" id="IPR004365">
    <property type="entry name" value="NA-bd_OB_tRNA"/>
</dbReference>
<evidence type="ECO:0000256" key="8">
    <source>
        <dbReference type="ARBA" id="ARBA00023146"/>
    </source>
</evidence>
<evidence type="ECO:0000256" key="9">
    <source>
        <dbReference type="ARBA" id="ARBA00048573"/>
    </source>
</evidence>
<dbReference type="PANTHER" id="PTHR42918:SF15">
    <property type="entry name" value="LYSINE--TRNA LIGASE, CHLOROPLASTIC_MITOCHONDRIAL"/>
    <property type="match status" value="1"/>
</dbReference>
<dbReference type="Proteomes" id="UP000298566">
    <property type="component" value="Chromosome"/>
</dbReference>
<dbReference type="InterPro" id="IPR004364">
    <property type="entry name" value="Aa-tRNA-synt_II"/>
</dbReference>
<evidence type="ECO:0000256" key="6">
    <source>
        <dbReference type="ARBA" id="ARBA00022840"/>
    </source>
</evidence>
<dbReference type="EC" id="6.1.1.6" evidence="10"/>
<evidence type="ECO:0000256" key="3">
    <source>
        <dbReference type="ARBA" id="ARBA00022598"/>
    </source>
</evidence>
<dbReference type="HAMAP" id="MF_00252">
    <property type="entry name" value="Lys_tRNA_synth_class2"/>
    <property type="match status" value="1"/>
</dbReference>
<evidence type="ECO:0000259" key="12">
    <source>
        <dbReference type="PROSITE" id="PS50862"/>
    </source>
</evidence>
<keyword evidence="8 10" id="KW-0030">Aminoacyl-tRNA synthetase</keyword>
<gene>
    <name evidence="10 13" type="primary">lysS</name>
    <name evidence="13" type="ORF">D9V73_02005</name>
</gene>
<keyword evidence="5 10" id="KW-0547">Nucleotide-binding</keyword>
<dbReference type="PRINTS" id="PR00982">
    <property type="entry name" value="TRNASYNTHLYS"/>
</dbReference>
<dbReference type="FunFam" id="2.40.50.140:FF:000024">
    <property type="entry name" value="Lysine--tRNA ligase"/>
    <property type="match status" value="1"/>
</dbReference>
<dbReference type="GO" id="GO:0004824">
    <property type="term" value="F:lysine-tRNA ligase activity"/>
    <property type="evidence" value="ECO:0007669"/>
    <property type="project" value="UniProtKB-UniRule"/>
</dbReference>
<dbReference type="GO" id="GO:0005524">
    <property type="term" value="F:ATP binding"/>
    <property type="evidence" value="ECO:0007669"/>
    <property type="project" value="UniProtKB-UniRule"/>
</dbReference>
<evidence type="ECO:0000256" key="1">
    <source>
        <dbReference type="ARBA" id="ARBA00008226"/>
    </source>
</evidence>
<keyword evidence="3 10" id="KW-0436">Ligase</keyword>
<dbReference type="Gene3D" id="3.30.930.10">
    <property type="entry name" value="Bira Bifunctional Protein, Domain 2"/>
    <property type="match status" value="1"/>
</dbReference>
<dbReference type="InterPro" id="IPR018149">
    <property type="entry name" value="Lys-tRNA-synth_II_C"/>
</dbReference>
<dbReference type="AlphaFoldDB" id="A0A4D6Y374"/>
<keyword evidence="2 10" id="KW-0963">Cytoplasm</keyword>
<dbReference type="SUPFAM" id="SSF50249">
    <property type="entry name" value="Nucleic acid-binding proteins"/>
    <property type="match status" value="1"/>
</dbReference>
<dbReference type="OrthoDB" id="9762036at2"/>
<feature type="domain" description="Aminoacyl-transfer RNA synthetases class-II family profile" evidence="12">
    <location>
        <begin position="173"/>
        <end position="493"/>
    </location>
</feature>
<dbReference type="RefSeq" id="WP_158336609.1">
    <property type="nucleotide sequence ID" value="NZ_CP033004.1"/>
</dbReference>
<comment type="cofactor">
    <cofactor evidence="10 11">
        <name>Mg(2+)</name>
        <dbReference type="ChEBI" id="CHEBI:18420"/>
    </cofactor>
    <text evidence="10 11">Binds 3 Mg(2+) ions per subunit.</text>
</comment>
<dbReference type="GO" id="GO:0000049">
    <property type="term" value="F:tRNA binding"/>
    <property type="evidence" value="ECO:0007669"/>
    <property type="project" value="TreeGrafter"/>
</dbReference>
<dbReference type="InterPro" id="IPR044136">
    <property type="entry name" value="Lys-tRNA-ligase_II_N"/>
</dbReference>
<evidence type="ECO:0000256" key="7">
    <source>
        <dbReference type="ARBA" id="ARBA00022917"/>
    </source>
</evidence>
<dbReference type="PANTHER" id="PTHR42918">
    <property type="entry name" value="LYSYL-TRNA SYNTHETASE"/>
    <property type="match status" value="1"/>
</dbReference>
<comment type="catalytic activity">
    <reaction evidence="9 10 11">
        <text>tRNA(Lys) + L-lysine + ATP = L-lysyl-tRNA(Lys) + AMP + diphosphate</text>
        <dbReference type="Rhea" id="RHEA:20792"/>
        <dbReference type="Rhea" id="RHEA-COMP:9696"/>
        <dbReference type="Rhea" id="RHEA-COMP:9697"/>
        <dbReference type="ChEBI" id="CHEBI:30616"/>
        <dbReference type="ChEBI" id="CHEBI:32551"/>
        <dbReference type="ChEBI" id="CHEBI:33019"/>
        <dbReference type="ChEBI" id="CHEBI:78442"/>
        <dbReference type="ChEBI" id="CHEBI:78529"/>
        <dbReference type="ChEBI" id="CHEBI:456215"/>
        <dbReference type="EC" id="6.1.1.6"/>
    </reaction>
</comment>
<comment type="similarity">
    <text evidence="1 10">Belongs to the class-II aminoacyl-tRNA synthetase family.</text>
</comment>
<reference evidence="13 14" key="1">
    <citation type="submission" date="2018-10" db="EMBL/GenBank/DDBJ databases">
        <title>Comparative functional genomics of the obligate endosymbiont Buchnera aphidicola.</title>
        <authorList>
            <person name="Chong R.A."/>
        </authorList>
    </citation>
    <scope>NUCLEOTIDE SEQUENCE [LARGE SCALE GENOMIC DNA]</scope>
    <source>
        <strain evidence="13 14">Mrh</strain>
    </source>
</reference>
<dbReference type="CDD" id="cd04322">
    <property type="entry name" value="LysRS_N"/>
    <property type="match status" value="1"/>
</dbReference>
<dbReference type="NCBIfam" id="TIGR00499">
    <property type="entry name" value="lysS_bact"/>
    <property type="match status" value="1"/>
</dbReference>
<evidence type="ECO:0000256" key="11">
    <source>
        <dbReference type="RuleBase" id="RU000336"/>
    </source>
</evidence>
<dbReference type="InterPro" id="IPR006195">
    <property type="entry name" value="aa-tRNA-synth_II"/>
</dbReference>
<organism evidence="13 14">
    <name type="scientific">Buchnera aphidicola subsp. Melaphis rhois</name>
    <dbReference type="NCBI Taxonomy" id="118103"/>
    <lineage>
        <taxon>Bacteria</taxon>
        <taxon>Pseudomonadati</taxon>
        <taxon>Pseudomonadota</taxon>
        <taxon>Gammaproteobacteria</taxon>
        <taxon>Enterobacterales</taxon>
        <taxon>Erwiniaceae</taxon>
        <taxon>Buchnera</taxon>
    </lineage>
</organism>
<keyword evidence="7 10" id="KW-0648">Protein biosynthesis</keyword>
<dbReference type="PROSITE" id="PS50862">
    <property type="entry name" value="AA_TRNA_LIGASE_II"/>
    <property type="match status" value="1"/>
</dbReference>
<feature type="binding site" evidence="10">
    <location>
        <position position="411"/>
    </location>
    <ligand>
        <name>Mg(2+)</name>
        <dbReference type="ChEBI" id="CHEBI:18420"/>
        <label>2</label>
    </ligand>
</feature>
<evidence type="ECO:0000256" key="5">
    <source>
        <dbReference type="ARBA" id="ARBA00022741"/>
    </source>
</evidence>
<name>A0A4D6Y374_BUCMH</name>
<evidence type="ECO:0000313" key="13">
    <source>
        <dbReference type="EMBL" id="QCI23399.1"/>
    </source>
</evidence>
<dbReference type="NCBIfam" id="NF001756">
    <property type="entry name" value="PRK00484.1"/>
    <property type="match status" value="1"/>
</dbReference>
<dbReference type="GO" id="GO:0006430">
    <property type="term" value="P:lysyl-tRNA aminoacylation"/>
    <property type="evidence" value="ECO:0007669"/>
    <property type="project" value="UniProtKB-UniRule"/>
</dbReference>
<keyword evidence="10 11" id="KW-0460">Magnesium</keyword>
<dbReference type="GO" id="GO:0000287">
    <property type="term" value="F:magnesium ion binding"/>
    <property type="evidence" value="ECO:0007669"/>
    <property type="project" value="UniProtKB-UniRule"/>
</dbReference>
<dbReference type="EMBL" id="CP033004">
    <property type="protein sequence ID" value="QCI23399.1"/>
    <property type="molecule type" value="Genomic_DNA"/>
</dbReference>
<dbReference type="CDD" id="cd00775">
    <property type="entry name" value="LysRS_core"/>
    <property type="match status" value="1"/>
</dbReference>
<dbReference type="InterPro" id="IPR002313">
    <property type="entry name" value="Lys-tRNA-ligase_II"/>
</dbReference>
<accession>A0A4D6Y374</accession>
<evidence type="ECO:0000256" key="2">
    <source>
        <dbReference type="ARBA" id="ARBA00022490"/>
    </source>
</evidence>
<feature type="binding site" evidence="10">
    <location>
        <position position="404"/>
    </location>
    <ligand>
        <name>Mg(2+)</name>
        <dbReference type="ChEBI" id="CHEBI:18420"/>
        <label>1</label>
    </ligand>
</feature>